<dbReference type="HOGENOM" id="CLU_3239545_0_0_6"/>
<name>B8CHQ9_SHEPW</name>
<sequence>MLPVSRKHDAPSMISSSWLIPSLSCAEQAISHWKRQCAFLRRA</sequence>
<dbReference type="EMBL" id="CP000472">
    <property type="protein sequence ID" value="ACJ27185.1"/>
    <property type="molecule type" value="Genomic_DNA"/>
</dbReference>
<protein>
    <submittedName>
        <fullName evidence="1">Uncharacterized protein</fullName>
    </submittedName>
</protein>
<reference evidence="1 2" key="1">
    <citation type="journal article" date="2008" name="PLoS ONE">
        <title>Environmental adaptation: genomic analysis of the piezotolerant and psychrotolerant deep-sea iron reducing bacterium Shewanella piezotolerans WP3.</title>
        <authorList>
            <person name="Wang F."/>
            <person name="Wang J."/>
            <person name="Jian H."/>
            <person name="Zhang B."/>
            <person name="Li S."/>
            <person name="Wang F."/>
            <person name="Zeng X."/>
            <person name="Gao L."/>
            <person name="Bartlett D.H."/>
            <person name="Yu J."/>
            <person name="Hu S."/>
            <person name="Xiao X."/>
        </authorList>
    </citation>
    <scope>NUCLEOTIDE SEQUENCE [LARGE SCALE GENOMIC DNA]</scope>
    <source>
        <strain evidence="2">WP3 / JCM 13877</strain>
    </source>
</reference>
<keyword evidence="2" id="KW-1185">Reference proteome</keyword>
<dbReference type="Proteomes" id="UP000000753">
    <property type="component" value="Chromosome"/>
</dbReference>
<evidence type="ECO:0000313" key="2">
    <source>
        <dbReference type="Proteomes" id="UP000000753"/>
    </source>
</evidence>
<dbReference type="KEGG" id="swp:swp_0350"/>
<gene>
    <name evidence="1" type="ordered locus">swp_0350</name>
</gene>
<evidence type="ECO:0000313" key="1">
    <source>
        <dbReference type="EMBL" id="ACJ27185.1"/>
    </source>
</evidence>
<organism evidence="1 2">
    <name type="scientific">Shewanella piezotolerans (strain WP3 / JCM 13877)</name>
    <dbReference type="NCBI Taxonomy" id="225849"/>
    <lineage>
        <taxon>Bacteria</taxon>
        <taxon>Pseudomonadati</taxon>
        <taxon>Pseudomonadota</taxon>
        <taxon>Gammaproteobacteria</taxon>
        <taxon>Alteromonadales</taxon>
        <taxon>Shewanellaceae</taxon>
        <taxon>Shewanella</taxon>
    </lineage>
</organism>
<accession>B8CHQ9</accession>
<proteinExistence type="predicted"/>
<dbReference type="AlphaFoldDB" id="B8CHQ9"/>